<keyword evidence="2" id="KW-1185">Reference proteome</keyword>
<organism evidence="1 2">
    <name type="scientific">Crotalaria pallida</name>
    <name type="common">Smooth rattlebox</name>
    <name type="synonym">Crotalaria striata</name>
    <dbReference type="NCBI Taxonomy" id="3830"/>
    <lineage>
        <taxon>Eukaryota</taxon>
        <taxon>Viridiplantae</taxon>
        <taxon>Streptophyta</taxon>
        <taxon>Embryophyta</taxon>
        <taxon>Tracheophyta</taxon>
        <taxon>Spermatophyta</taxon>
        <taxon>Magnoliopsida</taxon>
        <taxon>eudicotyledons</taxon>
        <taxon>Gunneridae</taxon>
        <taxon>Pentapetalae</taxon>
        <taxon>rosids</taxon>
        <taxon>fabids</taxon>
        <taxon>Fabales</taxon>
        <taxon>Fabaceae</taxon>
        <taxon>Papilionoideae</taxon>
        <taxon>50 kb inversion clade</taxon>
        <taxon>genistoids sensu lato</taxon>
        <taxon>core genistoids</taxon>
        <taxon>Crotalarieae</taxon>
        <taxon>Crotalaria</taxon>
    </lineage>
</organism>
<gene>
    <name evidence="1" type="ORF">RIF29_17463</name>
</gene>
<dbReference type="EMBL" id="JAYWIO010000003">
    <property type="protein sequence ID" value="KAK7276324.1"/>
    <property type="molecule type" value="Genomic_DNA"/>
</dbReference>
<reference evidence="1 2" key="1">
    <citation type="submission" date="2024-01" db="EMBL/GenBank/DDBJ databases">
        <title>The genomes of 5 underutilized Papilionoideae crops provide insights into root nodulation and disease resistanc.</title>
        <authorList>
            <person name="Yuan L."/>
        </authorList>
    </citation>
    <scope>NUCLEOTIDE SEQUENCE [LARGE SCALE GENOMIC DNA]</scope>
    <source>
        <strain evidence="1">ZHUSHIDOU_FW_LH</strain>
        <tissue evidence="1">Leaf</tissue>
    </source>
</reference>
<comment type="caution">
    <text evidence="1">The sequence shown here is derived from an EMBL/GenBank/DDBJ whole genome shotgun (WGS) entry which is preliminary data.</text>
</comment>
<sequence length="138" mass="16206">MATSYTIRVEEPCQYSTITQDITLTECFYIKFRYTHKVHSKHSEIPTKTSINETFFIPWNILCDCDDFEVMDPDSVTMANLYKTFSFMDIDRDLLESTFVHMGEHARYMTENNEENRSILEMDVVVHVNSYSSSGKQE</sequence>
<dbReference type="AlphaFoldDB" id="A0AAN9IFC1"/>
<proteinExistence type="predicted"/>
<accession>A0AAN9IFC1</accession>
<protein>
    <submittedName>
        <fullName evidence="1">Uncharacterized protein</fullName>
    </submittedName>
</protein>
<evidence type="ECO:0000313" key="2">
    <source>
        <dbReference type="Proteomes" id="UP001372338"/>
    </source>
</evidence>
<name>A0AAN9IFC1_CROPI</name>
<evidence type="ECO:0000313" key="1">
    <source>
        <dbReference type="EMBL" id="KAK7276324.1"/>
    </source>
</evidence>
<dbReference type="Proteomes" id="UP001372338">
    <property type="component" value="Unassembled WGS sequence"/>
</dbReference>